<organism evidence="1 2">
    <name type="scientific">Bifidobacterium choerinum</name>
    <dbReference type="NCBI Taxonomy" id="35760"/>
    <lineage>
        <taxon>Bacteria</taxon>
        <taxon>Bacillati</taxon>
        <taxon>Actinomycetota</taxon>
        <taxon>Actinomycetes</taxon>
        <taxon>Bifidobacteriales</taxon>
        <taxon>Bifidobacteriaceae</taxon>
        <taxon>Bifidobacterium</taxon>
    </lineage>
</organism>
<gene>
    <name evidence="1" type="ORF">BCHO_1362</name>
</gene>
<evidence type="ECO:0000313" key="2">
    <source>
        <dbReference type="Proteomes" id="UP000028995"/>
    </source>
</evidence>
<dbReference type="EMBL" id="JGYU01000008">
    <property type="protein sequence ID" value="KFI56897.1"/>
    <property type="molecule type" value="Genomic_DNA"/>
</dbReference>
<dbReference type="STRING" id="35760.BCHO_1362"/>
<reference evidence="1 2" key="1">
    <citation type="submission" date="2014-03" db="EMBL/GenBank/DDBJ databases">
        <title>Genomics of Bifidobacteria.</title>
        <authorList>
            <person name="Ventura M."/>
            <person name="Milani C."/>
            <person name="Lugli G.A."/>
        </authorList>
    </citation>
    <scope>NUCLEOTIDE SEQUENCE [LARGE SCALE GENOMIC DNA]</scope>
    <source>
        <strain evidence="1 2">LMG 10510</strain>
    </source>
</reference>
<evidence type="ECO:0008006" key="3">
    <source>
        <dbReference type="Google" id="ProtNLM"/>
    </source>
</evidence>
<accession>A0A087ADP7</accession>
<keyword evidence="2" id="KW-1185">Reference proteome</keyword>
<dbReference type="OrthoDB" id="3243184at2"/>
<name>A0A087ADP7_9BIFI</name>
<dbReference type="eggNOG" id="ENOG5031Y4U">
    <property type="taxonomic scope" value="Bacteria"/>
</dbReference>
<dbReference type="Proteomes" id="UP000028995">
    <property type="component" value="Unassembled WGS sequence"/>
</dbReference>
<sequence>MSEDTRDIRTAADIGTAEDIGAAADVGTAGCCDAAQNGDAVRDIDAAGGADAAPAACGGRTRAAATEQRDGDGDADVCALFVPGEGFEPDEERIVDERDAARCEALRERYRERCRDRGPDEATGERFAAVCADWLAWLDADDFDPFDCEADKLCALAVTMTDSLASRDALIMTLVGPEGARDPADFIGFAVHPHAPGNAARMERELNAAFAAQEAPDVERILRGVEICERAAQIVPDGFAAHPLAVAAYGMWWIGDSRALETATQAIMLDEGMRLAGIILTALLRGVAPQWIGSRP</sequence>
<comment type="caution">
    <text evidence="1">The sequence shown here is derived from an EMBL/GenBank/DDBJ whole genome shotgun (WGS) entry which is preliminary data.</text>
</comment>
<dbReference type="RefSeq" id="WP_152595908.1">
    <property type="nucleotide sequence ID" value="NZ_JBQKLO010000012.1"/>
</dbReference>
<proteinExistence type="predicted"/>
<dbReference type="AlphaFoldDB" id="A0A087ADP7"/>
<protein>
    <recommendedName>
        <fullName evidence="3">DUF4192 domain-containing protein</fullName>
    </recommendedName>
</protein>
<evidence type="ECO:0000313" key="1">
    <source>
        <dbReference type="EMBL" id="KFI56897.1"/>
    </source>
</evidence>